<proteinExistence type="predicted"/>
<feature type="transmembrane region" description="Helical" evidence="1">
    <location>
        <begin position="307"/>
        <end position="326"/>
    </location>
</feature>
<comment type="caution">
    <text evidence="2">The sequence shown here is derived from an EMBL/GenBank/DDBJ whole genome shotgun (WGS) entry which is preliminary data.</text>
</comment>
<feature type="transmembrane region" description="Helical" evidence="1">
    <location>
        <begin position="219"/>
        <end position="239"/>
    </location>
</feature>
<feature type="transmembrane region" description="Helical" evidence="1">
    <location>
        <begin position="106"/>
        <end position="126"/>
    </location>
</feature>
<keyword evidence="1" id="KW-1133">Transmembrane helix</keyword>
<evidence type="ECO:0000313" key="2">
    <source>
        <dbReference type="EMBL" id="KKQ97400.1"/>
    </source>
</evidence>
<keyword evidence="1" id="KW-0812">Transmembrane</keyword>
<sequence length="335" mass="38726">MHIGKIHYPPRDIEAGDFIEYFLISGVASTLIIRTFLSLTSYPQLGGQNFHIAHMLWGGFLMIVALLSLFIFLNKEVKYFASIVGGIGFGAFLDELGKFITSDNNYFYRPTIGIIYVIFVLLFLAARAVEKYFKFTKDEYAVNAIETTKQALIHDLDEKEKRSALSYFHKSDIENPIVKAMLNVLQDSVALPSKKPNIFHQVRLFAKKIYLKFIHSPRFAIFIITFFVIASIINFIKAFYDFSKVQSFSEWGQLIFSLVSGLFVLIGVYFLSYRKSRKRAYEMFKLAILISIFLTQFFRFIEEQLSAITGLLLNLIILSVLQYLIYEEKLLEKEE</sequence>
<feature type="transmembrane region" description="Helical" evidence="1">
    <location>
        <begin position="79"/>
        <end position="100"/>
    </location>
</feature>
<reference evidence="2 3" key="1">
    <citation type="journal article" date="2015" name="Nature">
        <title>rRNA introns, odd ribosomes, and small enigmatic genomes across a large radiation of phyla.</title>
        <authorList>
            <person name="Brown C.T."/>
            <person name="Hug L.A."/>
            <person name="Thomas B.C."/>
            <person name="Sharon I."/>
            <person name="Castelle C.J."/>
            <person name="Singh A."/>
            <person name="Wilkins M.J."/>
            <person name="Williams K.H."/>
            <person name="Banfield J.F."/>
        </authorList>
    </citation>
    <scope>NUCLEOTIDE SEQUENCE [LARGE SCALE GENOMIC DNA]</scope>
</reference>
<feature type="transmembrane region" description="Helical" evidence="1">
    <location>
        <begin position="21"/>
        <end position="40"/>
    </location>
</feature>
<accession>A0A0G0MAM7</accession>
<evidence type="ECO:0000313" key="3">
    <source>
        <dbReference type="Proteomes" id="UP000034325"/>
    </source>
</evidence>
<feature type="transmembrane region" description="Helical" evidence="1">
    <location>
        <begin position="52"/>
        <end position="72"/>
    </location>
</feature>
<dbReference type="AlphaFoldDB" id="A0A0G0MAM7"/>
<organism evidence="2 3">
    <name type="scientific">Candidatus Woesebacteria bacterium GW2011_GWA1_39_12</name>
    <dbReference type="NCBI Taxonomy" id="1618549"/>
    <lineage>
        <taxon>Bacteria</taxon>
        <taxon>Candidatus Woeseibacteriota</taxon>
    </lineage>
</organism>
<feature type="transmembrane region" description="Helical" evidence="1">
    <location>
        <begin position="251"/>
        <end position="271"/>
    </location>
</feature>
<dbReference type="EMBL" id="LBWA01000012">
    <property type="protein sequence ID" value="KKQ97400.1"/>
    <property type="molecule type" value="Genomic_DNA"/>
</dbReference>
<dbReference type="Proteomes" id="UP000034325">
    <property type="component" value="Unassembled WGS sequence"/>
</dbReference>
<evidence type="ECO:0000256" key="1">
    <source>
        <dbReference type="SAM" id="Phobius"/>
    </source>
</evidence>
<name>A0A0G0MAM7_9BACT</name>
<keyword evidence="1" id="KW-0472">Membrane</keyword>
<protein>
    <submittedName>
        <fullName evidence="2">Uncharacterized protein</fullName>
    </submittedName>
</protein>
<gene>
    <name evidence="2" type="ORF">UT23_C0012G0010</name>
</gene>
<feature type="transmembrane region" description="Helical" evidence="1">
    <location>
        <begin position="283"/>
        <end position="301"/>
    </location>
</feature>